<name>A0ABT2F8H9_9STRE</name>
<evidence type="ECO:0000313" key="1">
    <source>
        <dbReference type="EMBL" id="MCS4488791.1"/>
    </source>
</evidence>
<accession>A0ABT2F8H9</accession>
<protein>
    <recommendedName>
        <fullName evidence="3">Glutathione synthase</fullName>
    </recommendedName>
</protein>
<reference evidence="1 2" key="1">
    <citation type="journal article" date="2023" name="Int. J. Syst. Evol. Microbiol.">
        <title>Streptococcus sciuri sp. nov., Staphylococcus marylandisciuri sp. nov. and Staphylococcus americanisciuri sp. nov., isolated from faeces of eastern grey squirrel (Sciurus carolinensis).</title>
        <authorList>
            <person name="Volokhov D.V."/>
            <person name="Zagorodnyaya T.A."/>
            <person name="Furtak V.A."/>
            <person name="Nattanmai G."/>
            <person name="Randall L."/>
            <person name="Jose S."/>
            <person name="Gao Y."/>
            <person name="Eisenberg T."/>
            <person name="Delmonte P."/>
            <person name="Blom J."/>
            <person name="Mitchell K.K."/>
        </authorList>
    </citation>
    <scope>NUCLEOTIDE SEQUENCE [LARGE SCALE GENOMIC DNA]</scope>
    <source>
        <strain evidence="1 2">SQ9-PEA</strain>
    </source>
</reference>
<organism evidence="1 2">
    <name type="scientific">Streptococcus sciuri</name>
    <dbReference type="NCBI Taxonomy" id="2973939"/>
    <lineage>
        <taxon>Bacteria</taxon>
        <taxon>Bacillati</taxon>
        <taxon>Bacillota</taxon>
        <taxon>Bacilli</taxon>
        <taxon>Lactobacillales</taxon>
        <taxon>Streptococcaceae</taxon>
        <taxon>Streptococcus</taxon>
    </lineage>
</organism>
<gene>
    <name evidence="1" type="ORF">NXS10_07465</name>
</gene>
<evidence type="ECO:0008006" key="3">
    <source>
        <dbReference type="Google" id="ProtNLM"/>
    </source>
</evidence>
<dbReference type="SUPFAM" id="SSF56059">
    <property type="entry name" value="Glutathione synthetase ATP-binding domain-like"/>
    <property type="match status" value="1"/>
</dbReference>
<dbReference type="Gene3D" id="3.30.470.20">
    <property type="entry name" value="ATP-grasp fold, B domain"/>
    <property type="match status" value="1"/>
</dbReference>
<dbReference type="Proteomes" id="UP001206548">
    <property type="component" value="Unassembled WGS sequence"/>
</dbReference>
<evidence type="ECO:0000313" key="2">
    <source>
        <dbReference type="Proteomes" id="UP001206548"/>
    </source>
</evidence>
<comment type="caution">
    <text evidence="1">The sequence shown here is derived from an EMBL/GenBank/DDBJ whole genome shotgun (WGS) entry which is preliminary data.</text>
</comment>
<sequence>MLTQQGYSPDSVLEAGVRVELRRNSNISTGGDSIDVTESMEDSYKQLASQMASTLGAWVCGVDLIIPDMTKKASKEKPHCTCIELNFNPSMYMHTYCQEGPGQIITLKILEGLFPEIRQQ</sequence>
<dbReference type="RefSeq" id="WP_259139189.1">
    <property type="nucleotide sequence ID" value="NZ_JANUXX010000009.1"/>
</dbReference>
<keyword evidence="2" id="KW-1185">Reference proteome</keyword>
<dbReference type="EMBL" id="JANUXX010000009">
    <property type="protein sequence ID" value="MCS4488791.1"/>
    <property type="molecule type" value="Genomic_DNA"/>
</dbReference>
<proteinExistence type="predicted"/>